<name>A0ABD4XVV7_STUST</name>
<gene>
    <name evidence="2" type="ORF">N5D09_02675</name>
</gene>
<proteinExistence type="predicted"/>
<dbReference type="AlphaFoldDB" id="A0ABD4XVV7"/>
<sequence length="464" mass="51628">MSSAKIPIDQLRWAIADALHAVSANDLPQVCVRLGLESGDVNESFRSKRKYVYNRISNSDFPSLLTLAQSVIDEISAETLADLLADITVHAEHRVTDFTRRSLLGALDGLEPLFGGLPAMDGLAILAPNWEQAGPSGVLFKTLRDDVAQHYLRNPDYSNSEVLEHCGALTCSQGRFFALLEQLLHPICRTGQAQAHLAEMLNALLLADGFMVVPAEEVSRHPLYRVRRAMAGVSGTPKNLIFAAINAKPDLYLLDAINNDIGIRNASDALIYDRLIPEAGLTWMAMANWWRDSNNQLDLVEAKRQLYRRLAESVRGAKSPGEYALFTTYYTELVPLLGERLPALIPQVYLHYDPKTASQRGSNPVLARQRMDLLLLLDRGARIVIEVDGMHHFADGRSASPAKYAEMAAEDRRLRLHGYEVYRFGAAEFGDTEMVDGRFKVGERSARTALEFFQALLPKHGVQF</sequence>
<feature type="domain" description="AbiJ-NTD3" evidence="1">
    <location>
        <begin position="94"/>
        <end position="258"/>
    </location>
</feature>
<evidence type="ECO:0000313" key="2">
    <source>
        <dbReference type="EMBL" id="MDH0686990.1"/>
    </source>
</evidence>
<evidence type="ECO:0000313" key="3">
    <source>
        <dbReference type="Proteomes" id="UP001161139"/>
    </source>
</evidence>
<organism evidence="2 3">
    <name type="scientific">Stutzerimonas stutzeri</name>
    <name type="common">Pseudomonas stutzeri</name>
    <dbReference type="NCBI Taxonomy" id="316"/>
    <lineage>
        <taxon>Bacteria</taxon>
        <taxon>Pseudomonadati</taxon>
        <taxon>Pseudomonadota</taxon>
        <taxon>Gammaproteobacteria</taxon>
        <taxon>Pseudomonadales</taxon>
        <taxon>Pseudomonadaceae</taxon>
        <taxon>Stutzerimonas</taxon>
    </lineage>
</organism>
<protein>
    <recommendedName>
        <fullName evidence="1">AbiJ-NTD3 domain-containing protein</fullName>
    </recommendedName>
</protein>
<dbReference type="RefSeq" id="WP_088192415.1">
    <property type="nucleotide sequence ID" value="NZ_JAOCDG010000003.1"/>
</dbReference>
<dbReference type="InterPro" id="IPR041427">
    <property type="entry name" value="AbiJ-NTD3"/>
</dbReference>
<comment type="caution">
    <text evidence="2">The sequence shown here is derived from an EMBL/GenBank/DDBJ whole genome shotgun (WGS) entry which is preliminary data.</text>
</comment>
<accession>A0ABD4XVV7</accession>
<dbReference type="EMBL" id="JAOCDG010000003">
    <property type="protein sequence ID" value="MDH0686990.1"/>
    <property type="molecule type" value="Genomic_DNA"/>
</dbReference>
<dbReference type="Proteomes" id="UP001161139">
    <property type="component" value="Unassembled WGS sequence"/>
</dbReference>
<dbReference type="Pfam" id="PF18860">
    <property type="entry name" value="AbiJ_NTD3"/>
    <property type="match status" value="1"/>
</dbReference>
<evidence type="ECO:0000259" key="1">
    <source>
        <dbReference type="Pfam" id="PF18860"/>
    </source>
</evidence>
<reference evidence="2" key="1">
    <citation type="submission" date="2022-09" db="EMBL/GenBank/DDBJ databases">
        <title>Intensive care unit water sources are persistently colonized with multi-drug resistant bacteria and are the site of extensive horizontal gene transfer of antibiotic resistance genes.</title>
        <authorList>
            <person name="Diorio-Toth L."/>
        </authorList>
    </citation>
    <scope>NUCLEOTIDE SEQUENCE</scope>
    <source>
        <strain evidence="2">GD03864</strain>
    </source>
</reference>